<keyword evidence="2" id="KW-1185">Reference proteome</keyword>
<gene>
    <name evidence="1" type="ORF">ACFP1Z_18060</name>
</gene>
<reference evidence="2" key="1">
    <citation type="journal article" date="2019" name="Int. J. Syst. Evol. Microbiol.">
        <title>The Global Catalogue of Microorganisms (GCM) 10K type strain sequencing project: providing services to taxonomists for standard genome sequencing and annotation.</title>
        <authorList>
            <consortium name="The Broad Institute Genomics Platform"/>
            <consortium name="The Broad Institute Genome Sequencing Center for Infectious Disease"/>
            <person name="Wu L."/>
            <person name="Ma J."/>
        </authorList>
    </citation>
    <scope>NUCLEOTIDE SEQUENCE [LARGE SCALE GENOMIC DNA]</scope>
    <source>
        <strain evidence="2">CGMCC 4.7304</strain>
    </source>
</reference>
<proteinExistence type="predicted"/>
<evidence type="ECO:0000313" key="1">
    <source>
        <dbReference type="EMBL" id="MFC5722073.1"/>
    </source>
</evidence>
<dbReference type="RefSeq" id="WP_390317439.1">
    <property type="nucleotide sequence ID" value="NZ_JBHSPB010000010.1"/>
</dbReference>
<accession>A0ABW0Z4R9</accession>
<evidence type="ECO:0000313" key="2">
    <source>
        <dbReference type="Proteomes" id="UP001596083"/>
    </source>
</evidence>
<comment type="caution">
    <text evidence="1">The sequence shown here is derived from an EMBL/GenBank/DDBJ whole genome shotgun (WGS) entry which is preliminary data.</text>
</comment>
<name>A0ABW0Z4R9_9ACTN</name>
<dbReference type="Proteomes" id="UP001596083">
    <property type="component" value="Unassembled WGS sequence"/>
</dbReference>
<sequence length="145" mass="16205">MKPITGESRVTVAPLLYDWPDLYCVIAYANLGWGETSVVGTLDLPGVDTPYLLDVAARHRATGMYGQPEDHAYACWVICAGWSARGVPKPGTLDVPSAEWTLHPRKTVELKTTMYGHDRLHVGSFEFVDKAWEEKALSVLEPYRR</sequence>
<dbReference type="EMBL" id="JBHSPB010000010">
    <property type="protein sequence ID" value="MFC5722073.1"/>
    <property type="molecule type" value="Genomic_DNA"/>
</dbReference>
<organism evidence="1 2">
    <name type="scientific">Streptomyces gamaensis</name>
    <dbReference type="NCBI Taxonomy" id="1763542"/>
    <lineage>
        <taxon>Bacteria</taxon>
        <taxon>Bacillati</taxon>
        <taxon>Actinomycetota</taxon>
        <taxon>Actinomycetes</taxon>
        <taxon>Kitasatosporales</taxon>
        <taxon>Streptomycetaceae</taxon>
        <taxon>Streptomyces</taxon>
    </lineage>
</organism>
<protein>
    <submittedName>
        <fullName evidence="1">Uncharacterized protein</fullName>
    </submittedName>
</protein>